<keyword evidence="2" id="KW-0378">Hydrolase</keyword>
<organism evidence="2 3">
    <name type="scientific">Croceicoccus esteveae</name>
    <dbReference type="NCBI Taxonomy" id="3075597"/>
    <lineage>
        <taxon>Bacteria</taxon>
        <taxon>Pseudomonadati</taxon>
        <taxon>Pseudomonadota</taxon>
        <taxon>Alphaproteobacteria</taxon>
        <taxon>Sphingomonadales</taxon>
        <taxon>Erythrobacteraceae</taxon>
        <taxon>Croceicoccus</taxon>
    </lineage>
</organism>
<keyword evidence="3" id="KW-1185">Reference proteome</keyword>
<dbReference type="Pfam" id="PF01738">
    <property type="entry name" value="DLH"/>
    <property type="match status" value="1"/>
</dbReference>
<dbReference type="SUPFAM" id="SSF53474">
    <property type="entry name" value="alpha/beta-Hydrolases"/>
    <property type="match status" value="1"/>
</dbReference>
<sequence>MKLTTDIPTLDKQSSFGAYVSRPKGTPKAAILVIQEVFGVNDGIRKKCDDWAEKGYLAVAPDLFWRLEPGVELNWDDQALREKAFDLMNRNDPDKNILDIEATIHWIRGECKIAKVGAVGFCLGGKLAYMTATRTDIDATVGYYGVQIDEMLDEQHAISRPLMLHIPTADQFVPAQAQARMHEGLEDNAKVTLLDYQGLGHGFATEDGTRRDEEAATLADRRTAEFFTQHLG</sequence>
<dbReference type="PANTHER" id="PTHR46623:SF6">
    <property type="entry name" value="ALPHA_BETA-HYDROLASES SUPERFAMILY PROTEIN"/>
    <property type="match status" value="1"/>
</dbReference>
<gene>
    <name evidence="2" type="ORF">RM533_12770</name>
</gene>
<feature type="domain" description="Dienelactone hydrolase" evidence="1">
    <location>
        <begin position="16"/>
        <end position="230"/>
    </location>
</feature>
<dbReference type="InterPro" id="IPR051049">
    <property type="entry name" value="Dienelactone_hydrolase-like"/>
</dbReference>
<protein>
    <submittedName>
        <fullName evidence="2">Dienelactone hydrolase family protein</fullName>
        <ecNumber evidence="2">3.1.-.-</ecNumber>
    </submittedName>
</protein>
<dbReference type="PANTHER" id="PTHR46623">
    <property type="entry name" value="CARBOXYMETHYLENEBUTENOLIDASE-RELATED"/>
    <property type="match status" value="1"/>
</dbReference>
<dbReference type="InterPro" id="IPR029058">
    <property type="entry name" value="AB_hydrolase_fold"/>
</dbReference>
<evidence type="ECO:0000313" key="2">
    <source>
        <dbReference type="EMBL" id="MDT0577041.1"/>
    </source>
</evidence>
<name>A0ABU2ZLD9_9SPHN</name>
<accession>A0ABU2ZLD9</accession>
<dbReference type="Proteomes" id="UP001259803">
    <property type="component" value="Unassembled WGS sequence"/>
</dbReference>
<dbReference type="GO" id="GO:0016787">
    <property type="term" value="F:hydrolase activity"/>
    <property type="evidence" value="ECO:0007669"/>
    <property type="project" value="UniProtKB-KW"/>
</dbReference>
<evidence type="ECO:0000259" key="1">
    <source>
        <dbReference type="Pfam" id="PF01738"/>
    </source>
</evidence>
<reference evidence="2 3" key="1">
    <citation type="submission" date="2023-09" db="EMBL/GenBank/DDBJ databases">
        <authorList>
            <person name="Rey-Velasco X."/>
        </authorList>
    </citation>
    <scope>NUCLEOTIDE SEQUENCE [LARGE SCALE GENOMIC DNA]</scope>
    <source>
        <strain evidence="2 3">F390</strain>
    </source>
</reference>
<evidence type="ECO:0000313" key="3">
    <source>
        <dbReference type="Proteomes" id="UP001259803"/>
    </source>
</evidence>
<dbReference type="InterPro" id="IPR002925">
    <property type="entry name" value="Dienelactn_hydro"/>
</dbReference>
<comment type="caution">
    <text evidence="2">The sequence shown here is derived from an EMBL/GenBank/DDBJ whole genome shotgun (WGS) entry which is preliminary data.</text>
</comment>
<dbReference type="RefSeq" id="WP_311341616.1">
    <property type="nucleotide sequence ID" value="NZ_JAVRHS010000015.1"/>
</dbReference>
<proteinExistence type="predicted"/>
<dbReference type="EMBL" id="JAVRHS010000015">
    <property type="protein sequence ID" value="MDT0577041.1"/>
    <property type="molecule type" value="Genomic_DNA"/>
</dbReference>
<dbReference type="Gene3D" id="3.40.50.1820">
    <property type="entry name" value="alpha/beta hydrolase"/>
    <property type="match status" value="1"/>
</dbReference>
<dbReference type="EC" id="3.1.-.-" evidence="2"/>